<dbReference type="InterPro" id="IPR021514">
    <property type="entry name" value="DUF3176"/>
</dbReference>
<sequence length="619" mass="69054">MATSRSWASFPRRNTDTSTNDEDQSLENLTQPTKPEPQETIRRLTSRETLFMSPSKTWNLYRRNPWYLSWQQETWAMIFSLSCLVAVAVIMAWIDGKRLSIWHWAIQPNAVISVLIVSSKAALMISTASCVSQLKWTHFQKRPRQLRDLEGFDDASRGAWGSLQLLFSPSGYLNVAVTLGCSVTVLVLAMETFGQQLLSFPERRIPVTNETASFPVIQNFNAMPSWGTGVQLSDRLLKSRLGLMESIYGQTTDPPFDCPASSCSWDSHVTLGLCSRCEDVSSTPGGCEIKITTKSNKFDQYNETTLECDYDTGKGRNLTTIRRALGVAKDIPDPNNASAWTYSTAIDISTWDTDAFYNKGQPAVAFNFSAIVTNDTWERPQITTCSLYFCAWVYENSTAQGQNFNEGKLEKYILGYDSIQRTQTGPGANMDTSNYTFSANGTGFPSDKHNETFTVYGDADSEMFGHLTTILESSTFSYVSGSNASTAGLGDALMVNPNITELADRMSTSMTNVWRQYQSTPAIGTAWESVAFIHVEWAWLALPAAAVAGAGAVLLMTLIQNRRTVLWKSSVLPYSFRSLHGWEDADFDMETLDEIRDRAKEMKGQLIGDENERVRLVKS</sequence>
<dbReference type="AlphaFoldDB" id="A0A4S8VKA7"/>
<feature type="transmembrane region" description="Helical" evidence="2">
    <location>
        <begin position="75"/>
        <end position="94"/>
    </location>
</feature>
<gene>
    <name evidence="3" type="ORF">D6D24_06597</name>
</gene>
<name>A0A4S8VKA7_AURPU</name>
<comment type="caution">
    <text evidence="3">The sequence shown here is derived from an EMBL/GenBank/DDBJ whole genome shotgun (WGS) entry which is preliminary data.</text>
</comment>
<evidence type="ECO:0000313" key="4">
    <source>
        <dbReference type="Proteomes" id="UP000308014"/>
    </source>
</evidence>
<organism evidence="3 4">
    <name type="scientific">Aureobasidium pullulans</name>
    <name type="common">Black yeast</name>
    <name type="synonym">Pullularia pullulans</name>
    <dbReference type="NCBI Taxonomy" id="5580"/>
    <lineage>
        <taxon>Eukaryota</taxon>
        <taxon>Fungi</taxon>
        <taxon>Dikarya</taxon>
        <taxon>Ascomycota</taxon>
        <taxon>Pezizomycotina</taxon>
        <taxon>Dothideomycetes</taxon>
        <taxon>Dothideomycetidae</taxon>
        <taxon>Dothideales</taxon>
        <taxon>Saccotheciaceae</taxon>
        <taxon>Aureobasidium</taxon>
    </lineage>
</organism>
<feature type="transmembrane region" description="Helical" evidence="2">
    <location>
        <begin position="171"/>
        <end position="190"/>
    </location>
</feature>
<dbReference type="Pfam" id="PF11374">
    <property type="entry name" value="DUF3176"/>
    <property type="match status" value="1"/>
</dbReference>
<dbReference type="PANTHER" id="PTHR35394">
    <property type="entry name" value="DUF3176 DOMAIN-CONTAINING PROTEIN"/>
    <property type="match status" value="1"/>
</dbReference>
<proteinExistence type="predicted"/>
<keyword evidence="2" id="KW-0812">Transmembrane</keyword>
<dbReference type="PANTHER" id="PTHR35394:SF5">
    <property type="entry name" value="DUF3176 DOMAIN-CONTAINING PROTEIN"/>
    <property type="match status" value="1"/>
</dbReference>
<evidence type="ECO:0000256" key="1">
    <source>
        <dbReference type="SAM" id="MobiDB-lite"/>
    </source>
</evidence>
<evidence type="ECO:0000256" key="2">
    <source>
        <dbReference type="SAM" id="Phobius"/>
    </source>
</evidence>
<feature type="transmembrane region" description="Helical" evidence="2">
    <location>
        <begin position="537"/>
        <end position="559"/>
    </location>
</feature>
<protein>
    <submittedName>
        <fullName evidence="3">Uncharacterized protein</fullName>
    </submittedName>
</protein>
<feature type="region of interest" description="Disordered" evidence="1">
    <location>
        <begin position="1"/>
        <end position="40"/>
    </location>
</feature>
<dbReference type="EMBL" id="QZAJ01000280">
    <property type="protein sequence ID" value="THW12439.1"/>
    <property type="molecule type" value="Genomic_DNA"/>
</dbReference>
<accession>A0A4S8VKA7</accession>
<reference evidence="3 4" key="1">
    <citation type="submission" date="2018-10" db="EMBL/GenBank/DDBJ databases">
        <title>Fifty Aureobasidium pullulans genomes reveal a recombining polyextremotolerant generalist.</title>
        <authorList>
            <person name="Gostincar C."/>
            <person name="Turk M."/>
            <person name="Zajc J."/>
            <person name="Gunde-Cimerman N."/>
        </authorList>
    </citation>
    <scope>NUCLEOTIDE SEQUENCE [LARGE SCALE GENOMIC DNA]</scope>
    <source>
        <strain evidence="3 4">EXF-11318</strain>
    </source>
</reference>
<dbReference type="Proteomes" id="UP000308014">
    <property type="component" value="Unassembled WGS sequence"/>
</dbReference>
<keyword evidence="2" id="KW-1133">Transmembrane helix</keyword>
<keyword evidence="2" id="KW-0472">Membrane</keyword>
<evidence type="ECO:0000313" key="3">
    <source>
        <dbReference type="EMBL" id="THW12439.1"/>
    </source>
</evidence>